<dbReference type="Pfam" id="PF03167">
    <property type="entry name" value="UDG"/>
    <property type="match status" value="1"/>
</dbReference>
<protein>
    <submittedName>
        <fullName evidence="5">G/U mismatch-specific uracil-DNA glycosylase</fullName>
    </submittedName>
</protein>
<dbReference type="GO" id="GO:0006285">
    <property type="term" value="P:base-excision repair, AP site formation"/>
    <property type="evidence" value="ECO:0007669"/>
    <property type="project" value="InterPro"/>
</dbReference>
<dbReference type="SMART" id="SM00986">
    <property type="entry name" value="UDG"/>
    <property type="match status" value="1"/>
</dbReference>
<gene>
    <name evidence="5" type="ORF">EDC26_10427</name>
</gene>
<evidence type="ECO:0000259" key="4">
    <source>
        <dbReference type="SMART" id="SM00986"/>
    </source>
</evidence>
<keyword evidence="1" id="KW-0227">DNA damage</keyword>
<accession>A0A4R3M9A3</accession>
<evidence type="ECO:0000256" key="2">
    <source>
        <dbReference type="ARBA" id="ARBA00022801"/>
    </source>
</evidence>
<dbReference type="EMBL" id="SMAJ01000004">
    <property type="protein sequence ID" value="TCT08869.1"/>
    <property type="molecule type" value="Genomic_DNA"/>
</dbReference>
<dbReference type="Proteomes" id="UP000295525">
    <property type="component" value="Unassembled WGS sequence"/>
</dbReference>
<dbReference type="Gene3D" id="3.40.470.10">
    <property type="entry name" value="Uracil-DNA glycosylase-like domain"/>
    <property type="match status" value="1"/>
</dbReference>
<organism evidence="5 6">
    <name type="scientific">Paralcaligenes ureilyticus</name>
    <dbReference type="NCBI Taxonomy" id="627131"/>
    <lineage>
        <taxon>Bacteria</taxon>
        <taxon>Pseudomonadati</taxon>
        <taxon>Pseudomonadota</taxon>
        <taxon>Betaproteobacteria</taxon>
        <taxon>Burkholderiales</taxon>
        <taxon>Alcaligenaceae</taxon>
        <taxon>Paralcaligenes</taxon>
    </lineage>
</organism>
<dbReference type="InterPro" id="IPR005122">
    <property type="entry name" value="Uracil-DNA_glycosylase-like"/>
</dbReference>
<dbReference type="OrthoDB" id="9799921at2"/>
<evidence type="ECO:0000256" key="1">
    <source>
        <dbReference type="ARBA" id="ARBA00022763"/>
    </source>
</evidence>
<dbReference type="InterPro" id="IPR036895">
    <property type="entry name" value="Uracil-DNA_glycosylase-like_sf"/>
</dbReference>
<keyword evidence="6" id="KW-1185">Reference proteome</keyword>
<dbReference type="GO" id="GO:0004844">
    <property type="term" value="F:uracil DNA N-glycosylase activity"/>
    <property type="evidence" value="ECO:0007669"/>
    <property type="project" value="TreeGrafter"/>
</dbReference>
<feature type="domain" description="Uracil-DNA glycosylase-like" evidence="4">
    <location>
        <begin position="5"/>
        <end position="160"/>
    </location>
</feature>
<sequence>MQTLPDIIAKDLTVVFCGINPGLGSAAAGHHFANRSNRFWRVIHLAGFTPEQIRAENDRTLLTYGCGLTTAVERPTVRADELSRHEFLAASAALGQKIERYAPRHIAFLGKAAYSTISGQRKVEWGPQPAAFAGAKAWVLPNPSGLNRAFKLDDLVQAYRQLYLEAGYMVDDIPPSTARI</sequence>
<dbReference type="InterPro" id="IPR015637">
    <property type="entry name" value="MUG/TDG"/>
</dbReference>
<proteinExistence type="predicted"/>
<dbReference type="PANTHER" id="PTHR12159:SF9">
    <property type="entry name" value="G_T MISMATCH-SPECIFIC THYMINE DNA GLYCOSYLASE"/>
    <property type="match status" value="1"/>
</dbReference>
<dbReference type="RefSeq" id="WP_132580880.1">
    <property type="nucleotide sequence ID" value="NZ_SMAJ01000004.1"/>
</dbReference>
<dbReference type="NCBIfam" id="NF007570">
    <property type="entry name" value="PRK10201.1"/>
    <property type="match status" value="1"/>
</dbReference>
<evidence type="ECO:0000313" key="6">
    <source>
        <dbReference type="Proteomes" id="UP000295525"/>
    </source>
</evidence>
<dbReference type="PANTHER" id="PTHR12159">
    <property type="entry name" value="G/T AND G/U MISMATCH-SPECIFIC DNA GLYCOSYLASE"/>
    <property type="match status" value="1"/>
</dbReference>
<evidence type="ECO:0000313" key="5">
    <source>
        <dbReference type="EMBL" id="TCT08869.1"/>
    </source>
</evidence>
<name>A0A4R3M9A3_9BURK</name>
<dbReference type="AlphaFoldDB" id="A0A4R3M9A3"/>
<dbReference type="SMART" id="SM00987">
    <property type="entry name" value="UreE_C"/>
    <property type="match status" value="1"/>
</dbReference>
<dbReference type="GO" id="GO:0008263">
    <property type="term" value="F:pyrimidine-specific mismatch base pair DNA N-glycosylase activity"/>
    <property type="evidence" value="ECO:0007669"/>
    <property type="project" value="TreeGrafter"/>
</dbReference>
<reference evidence="5 6" key="1">
    <citation type="submission" date="2019-03" db="EMBL/GenBank/DDBJ databases">
        <title>Genomic Encyclopedia of Type Strains, Phase IV (KMG-IV): sequencing the most valuable type-strain genomes for metagenomic binning, comparative biology and taxonomic classification.</title>
        <authorList>
            <person name="Goeker M."/>
        </authorList>
    </citation>
    <scope>NUCLEOTIDE SEQUENCE [LARGE SCALE GENOMIC DNA]</scope>
    <source>
        <strain evidence="5 6">DSM 24591</strain>
    </source>
</reference>
<comment type="caution">
    <text evidence="5">The sequence shown here is derived from an EMBL/GenBank/DDBJ whole genome shotgun (WGS) entry which is preliminary data.</text>
</comment>
<dbReference type="SUPFAM" id="SSF52141">
    <property type="entry name" value="Uracil-DNA glycosylase-like"/>
    <property type="match status" value="1"/>
</dbReference>
<keyword evidence="3" id="KW-0234">DNA repair</keyword>
<evidence type="ECO:0000256" key="3">
    <source>
        <dbReference type="ARBA" id="ARBA00023204"/>
    </source>
</evidence>
<dbReference type="CDD" id="cd10028">
    <property type="entry name" value="UDG-F2_TDG_MUG"/>
    <property type="match status" value="1"/>
</dbReference>
<keyword evidence="2" id="KW-0378">Hydrolase</keyword>